<feature type="transmembrane region" description="Helical" evidence="1">
    <location>
        <begin position="227"/>
        <end position="246"/>
    </location>
</feature>
<gene>
    <name evidence="3" type="ORF">SAMN05421730_101513</name>
</gene>
<feature type="transmembrane region" description="Helical" evidence="1">
    <location>
        <begin position="160"/>
        <end position="191"/>
    </location>
</feature>
<dbReference type="Proteomes" id="UP000199315">
    <property type="component" value="Unassembled WGS sequence"/>
</dbReference>
<name>A0A1D3TUY4_9FIRM</name>
<feature type="domain" description="CAAX prenyl protease 2/Lysostaphin resistance protein A-like" evidence="2">
    <location>
        <begin position="127"/>
        <end position="210"/>
    </location>
</feature>
<dbReference type="Pfam" id="PF02517">
    <property type="entry name" value="Rce1-like"/>
    <property type="match status" value="1"/>
</dbReference>
<feature type="transmembrane region" description="Helical" evidence="1">
    <location>
        <begin position="12"/>
        <end position="30"/>
    </location>
</feature>
<dbReference type="EMBL" id="FMKA01000015">
    <property type="protein sequence ID" value="SCP97931.1"/>
    <property type="molecule type" value="Genomic_DNA"/>
</dbReference>
<organism evidence="3 4">
    <name type="scientific">Anaerobium acetethylicum</name>
    <dbReference type="NCBI Taxonomy" id="1619234"/>
    <lineage>
        <taxon>Bacteria</taxon>
        <taxon>Bacillati</taxon>
        <taxon>Bacillota</taxon>
        <taxon>Clostridia</taxon>
        <taxon>Lachnospirales</taxon>
        <taxon>Lachnospiraceae</taxon>
        <taxon>Anaerobium</taxon>
    </lineage>
</organism>
<keyword evidence="1" id="KW-0472">Membrane</keyword>
<dbReference type="STRING" id="1619234.SAMN05421730_101513"/>
<keyword evidence="1" id="KW-1133">Transmembrane helix</keyword>
<protein>
    <submittedName>
        <fullName evidence="3">Membrane protease YdiL, CAAX protease family</fullName>
    </submittedName>
</protein>
<proteinExistence type="predicted"/>
<dbReference type="AlphaFoldDB" id="A0A1D3TUY4"/>
<keyword evidence="3" id="KW-0645">Protease</keyword>
<evidence type="ECO:0000313" key="3">
    <source>
        <dbReference type="EMBL" id="SCP97931.1"/>
    </source>
</evidence>
<evidence type="ECO:0000259" key="2">
    <source>
        <dbReference type="Pfam" id="PF02517"/>
    </source>
</evidence>
<dbReference type="GO" id="GO:0004175">
    <property type="term" value="F:endopeptidase activity"/>
    <property type="evidence" value="ECO:0007669"/>
    <property type="project" value="UniProtKB-ARBA"/>
</dbReference>
<evidence type="ECO:0000313" key="4">
    <source>
        <dbReference type="Proteomes" id="UP000199315"/>
    </source>
</evidence>
<dbReference type="InterPro" id="IPR003675">
    <property type="entry name" value="Rce1/LyrA-like_dom"/>
</dbReference>
<accession>A0A1D3TUY4</accession>
<sequence length="266" mass="30271">MDTEKKEYMIEAIIAVLLYQFIRLVCAILFDGIDEKIFYIFDCLGAVVAAVVTVSLFKRYLSTETRTEFKKFFTSAYNLKWLAGGYSISFLSLIIPISIALIIVLIYPAFINEFTGSGEERYIGKLHFIFAVLAGPVVEEFIFRGLCLEKLLHTTTVKKAIIIQALIFGIYHGNIGQFILGTLMGILLGIVYEHYRFIWPGVFIHMGFNLSVELYKYSFSSWNLNRLLIVWVILGLPSSVVSIFALRKYLKQRRALKDTAPALTAE</sequence>
<keyword evidence="1" id="KW-0812">Transmembrane</keyword>
<feature type="transmembrane region" description="Helical" evidence="1">
    <location>
        <begin position="36"/>
        <end position="61"/>
    </location>
</feature>
<dbReference type="OrthoDB" id="9782250at2"/>
<dbReference type="RefSeq" id="WP_091234571.1">
    <property type="nucleotide sequence ID" value="NZ_FMKA01000015.1"/>
</dbReference>
<dbReference type="GO" id="GO:0006508">
    <property type="term" value="P:proteolysis"/>
    <property type="evidence" value="ECO:0007669"/>
    <property type="project" value="UniProtKB-KW"/>
</dbReference>
<evidence type="ECO:0000256" key="1">
    <source>
        <dbReference type="SAM" id="Phobius"/>
    </source>
</evidence>
<keyword evidence="3" id="KW-0378">Hydrolase</keyword>
<dbReference type="GO" id="GO:0080120">
    <property type="term" value="P:CAAX-box protein maturation"/>
    <property type="evidence" value="ECO:0007669"/>
    <property type="project" value="UniProtKB-ARBA"/>
</dbReference>
<feature type="transmembrane region" description="Helical" evidence="1">
    <location>
        <begin position="127"/>
        <end position="148"/>
    </location>
</feature>
<feature type="transmembrane region" description="Helical" evidence="1">
    <location>
        <begin position="81"/>
        <end position="107"/>
    </location>
</feature>
<keyword evidence="4" id="KW-1185">Reference proteome</keyword>
<reference evidence="3 4" key="1">
    <citation type="submission" date="2016-09" db="EMBL/GenBank/DDBJ databases">
        <authorList>
            <person name="Capua I."/>
            <person name="De Benedictis P."/>
            <person name="Joannis T."/>
            <person name="Lombin L.H."/>
            <person name="Cattoli G."/>
        </authorList>
    </citation>
    <scope>NUCLEOTIDE SEQUENCE [LARGE SCALE GENOMIC DNA]</scope>
    <source>
        <strain evidence="3 4">GluBS11</strain>
    </source>
</reference>